<keyword evidence="1" id="KW-0472">Membrane</keyword>
<dbReference type="EMBL" id="JANGCH010000001">
    <property type="protein sequence ID" value="MCQ5120845.1"/>
    <property type="molecule type" value="Genomic_DNA"/>
</dbReference>
<comment type="caution">
    <text evidence="2">The sequence shown here is derived from an EMBL/GenBank/DDBJ whole genome shotgun (WGS) entry which is preliminary data.</text>
</comment>
<name>A0ABT1SI17_9FIRM</name>
<evidence type="ECO:0008006" key="4">
    <source>
        <dbReference type="Google" id="ProtNLM"/>
    </source>
</evidence>
<dbReference type="Proteomes" id="UP001524435">
    <property type="component" value="Unassembled WGS sequence"/>
</dbReference>
<protein>
    <recommendedName>
        <fullName evidence="4">Pilus assembly protein</fullName>
    </recommendedName>
</protein>
<evidence type="ECO:0000313" key="3">
    <source>
        <dbReference type="Proteomes" id="UP001524435"/>
    </source>
</evidence>
<evidence type="ECO:0000313" key="2">
    <source>
        <dbReference type="EMBL" id="MCQ5120845.1"/>
    </source>
</evidence>
<keyword evidence="1" id="KW-0812">Transmembrane</keyword>
<reference evidence="2 3" key="1">
    <citation type="submission" date="2022-06" db="EMBL/GenBank/DDBJ databases">
        <title>Isolation of gut microbiota from human fecal samples.</title>
        <authorList>
            <person name="Pamer E.G."/>
            <person name="Barat B."/>
            <person name="Waligurski E."/>
            <person name="Medina S."/>
            <person name="Paddock L."/>
            <person name="Mostad J."/>
        </authorList>
    </citation>
    <scope>NUCLEOTIDE SEQUENCE [LARGE SCALE GENOMIC DNA]</scope>
    <source>
        <strain evidence="2 3">DFI.6.1</strain>
    </source>
</reference>
<gene>
    <name evidence="2" type="ORF">NE663_01050</name>
</gene>
<keyword evidence="3" id="KW-1185">Reference proteome</keyword>
<sequence length="109" mass="12786">MKGSFEFAFLMVFSMPFLVLGINFIDILMQYNHARYLKEYAVSAIEHQNRYDSSVEELITAVEEQYPNLELEIREVGERYQVKVSFPLRLPLIDYETMGEVASYTMLVD</sequence>
<feature type="transmembrane region" description="Helical" evidence="1">
    <location>
        <begin position="6"/>
        <end position="28"/>
    </location>
</feature>
<keyword evidence="1" id="KW-1133">Transmembrane helix</keyword>
<organism evidence="2 3">
    <name type="scientific">Massilicoli timonensis</name>
    <dbReference type="NCBI Taxonomy" id="2015901"/>
    <lineage>
        <taxon>Bacteria</taxon>
        <taxon>Bacillati</taxon>
        <taxon>Bacillota</taxon>
        <taxon>Erysipelotrichia</taxon>
        <taxon>Erysipelotrichales</taxon>
        <taxon>Erysipelotrichaceae</taxon>
        <taxon>Massilicoli</taxon>
    </lineage>
</organism>
<evidence type="ECO:0000256" key="1">
    <source>
        <dbReference type="SAM" id="Phobius"/>
    </source>
</evidence>
<accession>A0ABT1SI17</accession>
<dbReference type="RefSeq" id="WP_102267333.1">
    <property type="nucleotide sequence ID" value="NZ_CALVCM010000051.1"/>
</dbReference>
<proteinExistence type="predicted"/>